<dbReference type="Gene3D" id="3.60.70.12">
    <property type="entry name" value="L-amino peptidase D-ALA esterase/amidase"/>
    <property type="match status" value="1"/>
</dbReference>
<dbReference type="Pfam" id="PF03576">
    <property type="entry name" value="Peptidase_S58"/>
    <property type="match status" value="1"/>
</dbReference>
<dbReference type="EMBL" id="MEIV01000077">
    <property type="protein sequence ID" value="PIT60495.1"/>
    <property type="molecule type" value="Genomic_DNA"/>
</dbReference>
<evidence type="ECO:0008006" key="4">
    <source>
        <dbReference type="Google" id="ProtNLM"/>
    </source>
</evidence>
<reference evidence="2 3" key="1">
    <citation type="journal article" date="2017" name="MBio">
        <title>Type VI secretion-mediated competition in the bee gut microbiome.</title>
        <authorList>
            <person name="Steele M.I."/>
            <person name="Kwong W.K."/>
            <person name="Powell J.E."/>
            <person name="Whiteley M."/>
            <person name="Moran N.A."/>
        </authorList>
    </citation>
    <scope>NUCLEOTIDE SEQUENCE [LARGE SCALE GENOMIC DNA]</scope>
    <source>
        <strain evidence="2 3">PEB0171</strain>
    </source>
</reference>
<evidence type="ECO:0000256" key="1">
    <source>
        <dbReference type="ARBA" id="ARBA00007068"/>
    </source>
</evidence>
<evidence type="ECO:0000313" key="2">
    <source>
        <dbReference type="EMBL" id="PIT60495.1"/>
    </source>
</evidence>
<protein>
    <recommendedName>
        <fullName evidence="4">Aminopeptidase</fullName>
    </recommendedName>
</protein>
<dbReference type="GO" id="GO:0004177">
    <property type="term" value="F:aminopeptidase activity"/>
    <property type="evidence" value="ECO:0007669"/>
    <property type="project" value="TreeGrafter"/>
</dbReference>
<sequence>MIHVKRRNIMTKKRARELGIPLTGTTGKNNAITDVCGIEVGYSTVIYGTPDEYTGPGSAFARTGVTAILPRGKQRSAVFVGRHDLNGNGELTGTHWLDDSGLMHGPVLITNTNSVGIVRDTTSKWMIDNHFYFPYVNNGQPVDGVGYFYPVVGETWDGLLNDINGFHIRPEHALEALNNAHAGAIAEGNVGGGTGMICHDFKGGTGTASRIVSTEAGEFTLGVLVQANHGMRDTFQICGIPLKDEFGPETMPVINTFAPKPGTGSIIVILATDAPLLPWQLSKLTKRVPIGIGLLGAYGDNGSGDIFLAFSTANENAYSLGISKIDMLSDEIIDPLYIATVEAVEEAVLNALCAAETMEGRDHNLVQALPQDQLLAILKKYGKIK</sequence>
<dbReference type="InterPro" id="IPR016117">
    <property type="entry name" value="ArgJ-like_dom_sf"/>
</dbReference>
<dbReference type="CDD" id="cd02253">
    <property type="entry name" value="DmpA"/>
    <property type="match status" value="1"/>
</dbReference>
<dbReference type="AlphaFoldDB" id="A0A2N9Y1H5"/>
<organism evidence="2 3">
    <name type="scientific">Snodgrassella alvi</name>
    <dbReference type="NCBI Taxonomy" id="1196083"/>
    <lineage>
        <taxon>Bacteria</taxon>
        <taxon>Pseudomonadati</taxon>
        <taxon>Pseudomonadota</taxon>
        <taxon>Betaproteobacteria</taxon>
        <taxon>Neisseriales</taxon>
        <taxon>Neisseriaceae</taxon>
        <taxon>Snodgrassella</taxon>
    </lineage>
</organism>
<name>A0A2N9Y1H5_9NEIS</name>
<dbReference type="PANTHER" id="PTHR36512">
    <property type="entry name" value="D-AMINOPEPTIDASE"/>
    <property type="match status" value="1"/>
</dbReference>
<accession>A0A2N9Y1H5</accession>
<comment type="similarity">
    <text evidence="1">Belongs to the peptidase S58 family.</text>
</comment>
<dbReference type="SUPFAM" id="SSF56266">
    <property type="entry name" value="DmpA/ArgJ-like"/>
    <property type="match status" value="1"/>
</dbReference>
<proteinExistence type="inferred from homology"/>
<evidence type="ECO:0000313" key="3">
    <source>
        <dbReference type="Proteomes" id="UP000231094"/>
    </source>
</evidence>
<dbReference type="Proteomes" id="UP000231094">
    <property type="component" value="Unassembled WGS sequence"/>
</dbReference>
<dbReference type="InterPro" id="IPR005321">
    <property type="entry name" value="Peptidase_S58_DmpA"/>
</dbReference>
<dbReference type="PANTHER" id="PTHR36512:SF3">
    <property type="entry name" value="BLR5678 PROTEIN"/>
    <property type="match status" value="1"/>
</dbReference>
<comment type="caution">
    <text evidence="2">The sequence shown here is derived from an EMBL/GenBank/DDBJ whole genome shotgun (WGS) entry which is preliminary data.</text>
</comment>
<gene>
    <name evidence="2" type="ORF">BHC47_01125</name>
</gene>